<accession>R9RYF9</accession>
<reference evidence="2 3" key="1">
    <citation type="journal article" date="2013" name="Genome Announc.">
        <title>Complete genome sequence of a papillomavirus isolated from the European mole.</title>
        <authorList>
            <person name="Maes P."/>
            <person name="Sijmons S."/>
            <person name="Stevens H."/>
            <person name="Van Ranst M."/>
        </authorList>
    </citation>
    <scope>NUCLEOTIDE SEQUENCE [LARGE SCALE GENOMIC DNA]</scope>
    <source>
        <strain evidence="2">Bruges/2009/22</strain>
    </source>
</reference>
<feature type="region of interest" description="Disordered" evidence="1">
    <location>
        <begin position="20"/>
        <end position="68"/>
    </location>
</feature>
<dbReference type="RefSeq" id="YP_009508752.1">
    <property type="nucleotide sequence ID" value="NC_039038.1"/>
</dbReference>
<dbReference type="EMBL" id="KC460987">
    <property type="protein sequence ID" value="AGM75116.1"/>
    <property type="molecule type" value="Genomic_DNA"/>
</dbReference>
<protein>
    <submittedName>
        <fullName evidence="2">E4 protein</fullName>
    </submittedName>
</protein>
<feature type="compositionally biased region" description="Acidic residues" evidence="1">
    <location>
        <begin position="38"/>
        <end position="47"/>
    </location>
</feature>
<sequence length="104" mass="12154">MALELGRCLMTINLCILVPPWGPGDPVHTPRRRQLPYGEEEDEEPPDDDRRQPSPVRIRKPRGPVDEEKLRHLQETLEGLLKRLQEEIRADFDLCYTRLGIPLY</sequence>
<proteinExistence type="predicted"/>
<evidence type="ECO:0000313" key="3">
    <source>
        <dbReference type="Proteomes" id="UP000123753"/>
    </source>
</evidence>
<dbReference type="KEGG" id="vg:37620244"/>
<keyword evidence="3" id="KW-1185">Reference proteome</keyword>
<dbReference type="GeneID" id="37620244"/>
<name>R9RYF9_9PAPI</name>
<evidence type="ECO:0000256" key="1">
    <source>
        <dbReference type="SAM" id="MobiDB-lite"/>
    </source>
</evidence>
<evidence type="ECO:0000313" key="2">
    <source>
        <dbReference type="EMBL" id="AGM75116.1"/>
    </source>
</evidence>
<gene>
    <name evidence="2" type="primary">E4</name>
</gene>
<dbReference type="Proteomes" id="UP000123753">
    <property type="component" value="Segment"/>
</dbReference>
<organism evidence="2 3">
    <name type="scientific">Talpa europaea papillomavirus 1</name>
    <dbReference type="NCBI Taxonomy" id="1338506"/>
    <lineage>
        <taxon>Viruses</taxon>
        <taxon>Monodnaviria</taxon>
        <taxon>Shotokuvirae</taxon>
        <taxon>Cossaviricota</taxon>
        <taxon>Papovaviricetes</taxon>
        <taxon>Zurhausenvirales</taxon>
        <taxon>Papillomaviridae</taxon>
        <taxon>Firstpapillomavirinae</taxon>
        <taxon>Dyophipapillomavirus</taxon>
        <taxon>Dyophipapillomavirus 1</taxon>
    </lineage>
</organism>